<protein>
    <submittedName>
        <fullName evidence="2">Uncharacterized protein</fullName>
    </submittedName>
</protein>
<reference evidence="2 3" key="1">
    <citation type="journal article" date="2019" name="Nat. Ecol. Evol.">
        <title>Megaphylogeny resolves global patterns of mushroom evolution.</title>
        <authorList>
            <person name="Varga T."/>
            <person name="Krizsan K."/>
            <person name="Foldi C."/>
            <person name="Dima B."/>
            <person name="Sanchez-Garcia M."/>
            <person name="Sanchez-Ramirez S."/>
            <person name="Szollosi G.J."/>
            <person name="Szarkandi J.G."/>
            <person name="Papp V."/>
            <person name="Albert L."/>
            <person name="Andreopoulos W."/>
            <person name="Angelini C."/>
            <person name="Antonin V."/>
            <person name="Barry K.W."/>
            <person name="Bougher N.L."/>
            <person name="Buchanan P."/>
            <person name="Buyck B."/>
            <person name="Bense V."/>
            <person name="Catcheside P."/>
            <person name="Chovatia M."/>
            <person name="Cooper J."/>
            <person name="Damon W."/>
            <person name="Desjardin D."/>
            <person name="Finy P."/>
            <person name="Geml J."/>
            <person name="Haridas S."/>
            <person name="Hughes K."/>
            <person name="Justo A."/>
            <person name="Karasinski D."/>
            <person name="Kautmanova I."/>
            <person name="Kiss B."/>
            <person name="Kocsube S."/>
            <person name="Kotiranta H."/>
            <person name="LaButti K.M."/>
            <person name="Lechner B.E."/>
            <person name="Liimatainen K."/>
            <person name="Lipzen A."/>
            <person name="Lukacs Z."/>
            <person name="Mihaltcheva S."/>
            <person name="Morgado L.N."/>
            <person name="Niskanen T."/>
            <person name="Noordeloos M.E."/>
            <person name="Ohm R.A."/>
            <person name="Ortiz-Santana B."/>
            <person name="Ovrebo C."/>
            <person name="Racz N."/>
            <person name="Riley R."/>
            <person name="Savchenko A."/>
            <person name="Shiryaev A."/>
            <person name="Soop K."/>
            <person name="Spirin V."/>
            <person name="Szebenyi C."/>
            <person name="Tomsovsky M."/>
            <person name="Tulloss R.E."/>
            <person name="Uehling J."/>
            <person name="Grigoriev I.V."/>
            <person name="Vagvolgyi C."/>
            <person name="Papp T."/>
            <person name="Martin F.M."/>
            <person name="Miettinen O."/>
            <person name="Hibbett D.S."/>
            <person name="Nagy L.G."/>
        </authorList>
    </citation>
    <scope>NUCLEOTIDE SEQUENCE [LARGE SCALE GENOMIC DNA]</scope>
    <source>
        <strain evidence="2 3">CBS 962.96</strain>
    </source>
</reference>
<proteinExistence type="predicted"/>
<dbReference type="EMBL" id="ML181120">
    <property type="protein sequence ID" value="THU76163.1"/>
    <property type="molecule type" value="Genomic_DNA"/>
</dbReference>
<evidence type="ECO:0000313" key="3">
    <source>
        <dbReference type="Proteomes" id="UP000297245"/>
    </source>
</evidence>
<name>A0A4S8KL23_DENBC</name>
<dbReference type="AlphaFoldDB" id="A0A4S8KL23"/>
<evidence type="ECO:0000313" key="2">
    <source>
        <dbReference type="EMBL" id="THU76163.1"/>
    </source>
</evidence>
<dbReference type="Proteomes" id="UP000297245">
    <property type="component" value="Unassembled WGS sequence"/>
</dbReference>
<organism evidence="2 3">
    <name type="scientific">Dendrothele bispora (strain CBS 962.96)</name>
    <dbReference type="NCBI Taxonomy" id="1314807"/>
    <lineage>
        <taxon>Eukaryota</taxon>
        <taxon>Fungi</taxon>
        <taxon>Dikarya</taxon>
        <taxon>Basidiomycota</taxon>
        <taxon>Agaricomycotina</taxon>
        <taxon>Agaricomycetes</taxon>
        <taxon>Agaricomycetidae</taxon>
        <taxon>Agaricales</taxon>
        <taxon>Agaricales incertae sedis</taxon>
        <taxon>Dendrothele</taxon>
    </lineage>
</organism>
<accession>A0A4S8KL23</accession>
<evidence type="ECO:0000256" key="1">
    <source>
        <dbReference type="SAM" id="MobiDB-lite"/>
    </source>
</evidence>
<gene>
    <name evidence="2" type="ORF">K435DRAFT_813670</name>
</gene>
<keyword evidence="3" id="KW-1185">Reference proteome</keyword>
<feature type="region of interest" description="Disordered" evidence="1">
    <location>
        <begin position="103"/>
        <end position="124"/>
    </location>
</feature>
<sequence length="124" mass="14208">MSSSLTRENLEFVESLSLTRPLSVRPKWFKSTNTVKENDAIVLAILLHIYPAIQQAVKCRINPNTTHKWSVVMGRDEDELGDLRRYYPDKKILELTRPKKTAALVATRSSSRRQCAKQSDKHGK</sequence>